<evidence type="ECO:0000313" key="2">
    <source>
        <dbReference type="EMBL" id="MFI7586729.1"/>
    </source>
</evidence>
<dbReference type="Pfam" id="PF05368">
    <property type="entry name" value="NmrA"/>
    <property type="match status" value="1"/>
</dbReference>
<evidence type="ECO:0000259" key="1">
    <source>
        <dbReference type="Pfam" id="PF05368"/>
    </source>
</evidence>
<organism evidence="2 3">
    <name type="scientific">Spongisporangium articulatum</name>
    <dbReference type="NCBI Taxonomy" id="3362603"/>
    <lineage>
        <taxon>Bacteria</taxon>
        <taxon>Bacillati</taxon>
        <taxon>Actinomycetota</taxon>
        <taxon>Actinomycetes</taxon>
        <taxon>Kineosporiales</taxon>
        <taxon>Kineosporiaceae</taxon>
        <taxon>Spongisporangium</taxon>
    </lineage>
</organism>
<dbReference type="SUPFAM" id="SSF51735">
    <property type="entry name" value="NAD(P)-binding Rossmann-fold domains"/>
    <property type="match status" value="1"/>
</dbReference>
<dbReference type="PANTHER" id="PTHR47129:SF1">
    <property type="entry name" value="NMRA-LIKE DOMAIN-CONTAINING PROTEIN"/>
    <property type="match status" value="1"/>
</dbReference>
<reference evidence="2 3" key="1">
    <citation type="submission" date="2024-10" db="EMBL/GenBank/DDBJ databases">
        <title>The Natural Products Discovery Center: Release of the First 8490 Sequenced Strains for Exploring Actinobacteria Biosynthetic Diversity.</title>
        <authorList>
            <person name="Kalkreuter E."/>
            <person name="Kautsar S.A."/>
            <person name="Yang D."/>
            <person name="Bader C.D."/>
            <person name="Teijaro C.N."/>
            <person name="Fluegel L."/>
            <person name="Davis C.M."/>
            <person name="Simpson J.R."/>
            <person name="Lauterbach L."/>
            <person name="Steele A.D."/>
            <person name="Gui C."/>
            <person name="Meng S."/>
            <person name="Li G."/>
            <person name="Viehrig K."/>
            <person name="Ye F."/>
            <person name="Su P."/>
            <person name="Kiefer A.F."/>
            <person name="Nichols A."/>
            <person name="Cepeda A.J."/>
            <person name="Yan W."/>
            <person name="Fan B."/>
            <person name="Jiang Y."/>
            <person name="Adhikari A."/>
            <person name="Zheng C.-J."/>
            <person name="Schuster L."/>
            <person name="Cowan T.M."/>
            <person name="Smanski M.J."/>
            <person name="Chevrette M.G."/>
            <person name="De Carvalho L.P.S."/>
            <person name="Shen B."/>
        </authorList>
    </citation>
    <scope>NUCLEOTIDE SEQUENCE [LARGE SCALE GENOMIC DNA]</scope>
    <source>
        <strain evidence="2 3">NPDC049639</strain>
    </source>
</reference>
<evidence type="ECO:0000313" key="3">
    <source>
        <dbReference type="Proteomes" id="UP001612915"/>
    </source>
</evidence>
<proteinExistence type="predicted"/>
<dbReference type="Gene3D" id="3.90.25.10">
    <property type="entry name" value="UDP-galactose 4-epimerase, domain 1"/>
    <property type="match status" value="1"/>
</dbReference>
<keyword evidence="3" id="KW-1185">Reference proteome</keyword>
<dbReference type="InterPro" id="IPR036291">
    <property type="entry name" value="NAD(P)-bd_dom_sf"/>
</dbReference>
<dbReference type="InterPro" id="IPR052718">
    <property type="entry name" value="NmrA-type_oxidoreductase"/>
</dbReference>
<dbReference type="Gene3D" id="3.40.50.720">
    <property type="entry name" value="NAD(P)-binding Rossmann-like Domain"/>
    <property type="match status" value="1"/>
</dbReference>
<dbReference type="EMBL" id="JBITLV010000002">
    <property type="protein sequence ID" value="MFI7586729.1"/>
    <property type="molecule type" value="Genomic_DNA"/>
</dbReference>
<dbReference type="PANTHER" id="PTHR47129">
    <property type="entry name" value="QUINONE OXIDOREDUCTASE 2"/>
    <property type="match status" value="1"/>
</dbReference>
<dbReference type="RefSeq" id="WP_398277043.1">
    <property type="nucleotide sequence ID" value="NZ_JBITLV010000002.1"/>
</dbReference>
<feature type="domain" description="NmrA-like" evidence="1">
    <location>
        <begin position="3"/>
        <end position="250"/>
    </location>
</feature>
<comment type="caution">
    <text evidence="2">The sequence shown here is derived from an EMBL/GenBank/DDBJ whole genome shotgun (WGS) entry which is preliminary data.</text>
</comment>
<dbReference type="InterPro" id="IPR008030">
    <property type="entry name" value="NmrA-like"/>
</dbReference>
<protein>
    <submittedName>
        <fullName evidence="2">NmrA family NAD(P)-binding protein</fullName>
    </submittedName>
</protein>
<name>A0ABW8AK53_9ACTN</name>
<accession>A0ABW8AK53</accession>
<gene>
    <name evidence="2" type="ORF">ACIB24_06600</name>
</gene>
<sequence length="290" mass="30165">MSLVVTAASGHLGRLVLTDLLARGTDPGRIVAGARNPLGLAEFAAQGVDVRHLDYTDPTSVTEALEGAERVLIISGTDFGPRVAQHVGVAEAAQKAGASRVAYTSGPYAQTSSMLLMQDHANTERGIEALDIPHTFLRNSWYHENYTAQLGTYLEHGVAGAAQDGRISGAPRADYAAAAATVLLDGEATGDHVYELGGDTAFTLTELAETISKVSGREVGYTDLGVEGFKAMLQQAAGMPEPVAGMFADVDRAIAQGALFVDSGDLAKLIGRPTGSLEDAVRAALAELDA</sequence>
<dbReference type="Proteomes" id="UP001612915">
    <property type="component" value="Unassembled WGS sequence"/>
</dbReference>